<dbReference type="PROSITE" id="PS50088">
    <property type="entry name" value="ANK_REPEAT"/>
    <property type="match status" value="2"/>
</dbReference>
<reference evidence="5" key="1">
    <citation type="journal article" date="2012" name="Proc. Natl. Acad. Sci. U.S.A.">
        <title>Antigenic diversity is generated by distinct evolutionary mechanisms in African trypanosome species.</title>
        <authorList>
            <person name="Jackson A.P."/>
            <person name="Berry A."/>
            <person name="Aslett M."/>
            <person name="Allison H.C."/>
            <person name="Burton P."/>
            <person name="Vavrova-Anderson J."/>
            <person name="Brown R."/>
            <person name="Browne H."/>
            <person name="Corton N."/>
            <person name="Hauser H."/>
            <person name="Gamble J."/>
            <person name="Gilderthorp R."/>
            <person name="Marcello L."/>
            <person name="McQuillan J."/>
            <person name="Otto T.D."/>
            <person name="Quail M.A."/>
            <person name="Sanders M.J."/>
            <person name="van Tonder A."/>
            <person name="Ginger M.L."/>
            <person name="Field M.C."/>
            <person name="Barry J.D."/>
            <person name="Hertz-Fowler C."/>
            <person name="Berriman M."/>
        </authorList>
    </citation>
    <scope>NUCLEOTIDE SEQUENCE</scope>
    <source>
        <strain evidence="5">IL3000</strain>
    </source>
</reference>
<evidence type="ECO:0000256" key="4">
    <source>
        <dbReference type="SAM" id="MobiDB-lite"/>
    </source>
</evidence>
<dbReference type="InterPro" id="IPR036770">
    <property type="entry name" value="Ankyrin_rpt-contain_sf"/>
</dbReference>
<feature type="repeat" description="ANK" evidence="3">
    <location>
        <begin position="83"/>
        <end position="115"/>
    </location>
</feature>
<keyword evidence="1" id="KW-0677">Repeat</keyword>
<feature type="repeat" description="ANK" evidence="3">
    <location>
        <begin position="50"/>
        <end position="82"/>
    </location>
</feature>
<dbReference type="Pfam" id="PF12796">
    <property type="entry name" value="Ank_2"/>
    <property type="match status" value="1"/>
</dbReference>
<dbReference type="InterPro" id="IPR002110">
    <property type="entry name" value="Ankyrin_rpt"/>
</dbReference>
<protein>
    <submittedName>
        <fullName evidence="5">Uncharacterized protein TCIL3000_11_8620</fullName>
    </submittedName>
</protein>
<proteinExistence type="predicted"/>
<dbReference type="SMART" id="SM00248">
    <property type="entry name" value="ANK"/>
    <property type="match status" value="2"/>
</dbReference>
<dbReference type="PROSITE" id="PS50297">
    <property type="entry name" value="ANK_REP_REGION"/>
    <property type="match status" value="2"/>
</dbReference>
<feature type="region of interest" description="Disordered" evidence="4">
    <location>
        <begin position="168"/>
        <end position="209"/>
    </location>
</feature>
<evidence type="ECO:0000313" key="5">
    <source>
        <dbReference type="EMBL" id="CCC95408.1"/>
    </source>
</evidence>
<organism evidence="5">
    <name type="scientific">Trypanosoma congolense (strain IL3000)</name>
    <dbReference type="NCBI Taxonomy" id="1068625"/>
    <lineage>
        <taxon>Eukaryota</taxon>
        <taxon>Discoba</taxon>
        <taxon>Euglenozoa</taxon>
        <taxon>Kinetoplastea</taxon>
        <taxon>Metakinetoplastina</taxon>
        <taxon>Trypanosomatida</taxon>
        <taxon>Trypanosomatidae</taxon>
        <taxon>Trypanosoma</taxon>
        <taxon>Nannomonas</taxon>
    </lineage>
</organism>
<dbReference type="EMBL" id="HE575324">
    <property type="protein sequence ID" value="CCC95408.1"/>
    <property type="molecule type" value="Genomic_DNA"/>
</dbReference>
<name>G0V187_TRYCI</name>
<evidence type="ECO:0000256" key="1">
    <source>
        <dbReference type="ARBA" id="ARBA00022737"/>
    </source>
</evidence>
<dbReference type="VEuPathDB" id="TriTrypDB:TcIL3000.11.8620"/>
<keyword evidence="2 3" id="KW-0040">ANK repeat</keyword>
<dbReference type="PANTHER" id="PTHR24198">
    <property type="entry name" value="ANKYRIN REPEAT AND PROTEIN KINASE DOMAIN-CONTAINING PROTEIN"/>
    <property type="match status" value="1"/>
</dbReference>
<dbReference type="SUPFAM" id="SSF48403">
    <property type="entry name" value="Ankyrin repeat"/>
    <property type="match status" value="1"/>
</dbReference>
<dbReference type="AlphaFoldDB" id="G0V187"/>
<dbReference type="Gene3D" id="1.25.40.20">
    <property type="entry name" value="Ankyrin repeat-containing domain"/>
    <property type="match status" value="2"/>
</dbReference>
<evidence type="ECO:0000256" key="2">
    <source>
        <dbReference type="ARBA" id="ARBA00023043"/>
    </source>
</evidence>
<dbReference type="PANTHER" id="PTHR24198:SF165">
    <property type="entry name" value="ANKYRIN REPEAT-CONTAINING PROTEIN-RELATED"/>
    <property type="match status" value="1"/>
</dbReference>
<gene>
    <name evidence="5" type="ORF">TCIL3000_11_8620</name>
</gene>
<sequence length="209" mass="22468">MEDCDNEYREATNPIEAFIDCARYDEPGDADEVRTLLSGSPSFVNVQDEQGRTALHAAAANGRMDMLEILLSYGPTPDATNNEGNTALHFAALNNQVEAARLLLKNGWRASARNTYDKTPIQLIYGKQFEEMELLLLGFDEELDNLPATVSEAAGCADNVETSAASQQVPQAAGQGAGEFRTHEEVSTVADSEGSPAKLLGSVGVDEIE</sequence>
<evidence type="ECO:0000256" key="3">
    <source>
        <dbReference type="PROSITE-ProRule" id="PRU00023"/>
    </source>
</evidence>
<accession>G0V187</accession>